<dbReference type="RefSeq" id="WP_271325664.1">
    <property type="nucleotide sequence ID" value="NZ_JAAGKO020000013.1"/>
</dbReference>
<dbReference type="InterPro" id="IPR021133">
    <property type="entry name" value="HEAT_type_2"/>
</dbReference>
<keyword evidence="2" id="KW-1185">Reference proteome</keyword>
<dbReference type="InterPro" id="IPR016024">
    <property type="entry name" value="ARM-type_fold"/>
</dbReference>
<reference evidence="1 2" key="1">
    <citation type="submission" date="2023-05" db="EMBL/GenBank/DDBJ databases">
        <title>Streptantibioticus silvisoli sp. nov., acidotolerant actinomycetes 1 from pine litter.</title>
        <authorList>
            <person name="Swiecimska M."/>
            <person name="Golinska P."/>
            <person name="Sangal V."/>
            <person name="Wachnowicz B."/>
            <person name="Goodfellow M."/>
        </authorList>
    </citation>
    <scope>NUCLEOTIDE SEQUENCE [LARGE SCALE GENOMIC DNA]</scope>
    <source>
        <strain evidence="1 2">SL54</strain>
    </source>
</reference>
<dbReference type="Gene3D" id="1.25.40.290">
    <property type="entry name" value="ARM repeat domains"/>
    <property type="match status" value="1"/>
</dbReference>
<evidence type="ECO:0000313" key="1">
    <source>
        <dbReference type="EMBL" id="MDI5963351.1"/>
    </source>
</evidence>
<dbReference type="Proteomes" id="UP001156398">
    <property type="component" value="Unassembled WGS sequence"/>
</dbReference>
<comment type="caution">
    <text evidence="1">The sequence shown here is derived from an EMBL/GenBank/DDBJ whole genome shotgun (WGS) entry which is preliminary data.</text>
</comment>
<protein>
    <submittedName>
        <fullName evidence="1">DNA alkylation repair protein</fullName>
    </submittedName>
</protein>
<organism evidence="1 2">
    <name type="scientific">Streptantibioticus silvisoli</name>
    <dbReference type="NCBI Taxonomy" id="2705255"/>
    <lineage>
        <taxon>Bacteria</taxon>
        <taxon>Bacillati</taxon>
        <taxon>Actinomycetota</taxon>
        <taxon>Actinomycetes</taxon>
        <taxon>Kitasatosporales</taxon>
        <taxon>Streptomycetaceae</taxon>
        <taxon>Streptantibioticus</taxon>
    </lineage>
</organism>
<dbReference type="EMBL" id="JAAGKO020000013">
    <property type="protein sequence ID" value="MDI5963351.1"/>
    <property type="molecule type" value="Genomic_DNA"/>
</dbReference>
<name>A0ABT6W1G8_9ACTN</name>
<accession>A0ABT6W1G8</accession>
<dbReference type="SUPFAM" id="SSF48371">
    <property type="entry name" value="ARM repeat"/>
    <property type="match status" value="1"/>
</dbReference>
<proteinExistence type="predicted"/>
<evidence type="ECO:0000313" key="2">
    <source>
        <dbReference type="Proteomes" id="UP001156398"/>
    </source>
</evidence>
<dbReference type="PROSITE" id="PS50077">
    <property type="entry name" value="HEAT_REPEAT"/>
    <property type="match status" value="1"/>
</dbReference>
<sequence>MPTADELLSAATVRTLRDSVALAAPGSTPTALRHAAGALDGLGLAERVRLVRDATLADLPADWPGFAAVVRTALEQEAFSGWLIWPVGEAVADRALSSGRTADFDAGLELLTALTPRLTCEFAIRSFLAADLDRTLAAVRSWTGRPDAAVRRLASEGTRPRLPWGRRVRGLLERPGVTLPVLDALYRDPSEDVRRSVANHLNDVSHATPALATDAAARWTAAPDAHTPALVRRALRTLIKQGDPAALLAQGFGPPDDIEVTGPVLAADVVEHGGTLSFEATLRNGGTRPVTLAVDYVVHHRKANGTTTPKVFKLTTRTLAPGAATTVGRTHSFRPITTRAYHPGEHALELQVNGVRSGRRAFLLTGPADPATG</sequence>
<gene>
    <name evidence="1" type="ORF">POF43_011630</name>
</gene>